<sequence>MKHLVKIPRKLMIGGHTYKIKMGPAINAELRDCGLRGSHSDLWREIKLSTDKAPAEFSLIFEHELIHAINSIYLDGDLSEMQMSRISEGLLQVLVQLGIQFIK</sequence>
<reference evidence="1" key="1">
    <citation type="submission" date="2020-03" db="EMBL/GenBank/DDBJ databases">
        <title>The deep terrestrial virosphere.</title>
        <authorList>
            <person name="Holmfeldt K."/>
            <person name="Nilsson E."/>
            <person name="Simone D."/>
            <person name="Lopez-Fernandez M."/>
            <person name="Wu X."/>
            <person name="de Brujin I."/>
            <person name="Lundin D."/>
            <person name="Andersson A."/>
            <person name="Bertilsson S."/>
            <person name="Dopson M."/>
        </authorList>
    </citation>
    <scope>NUCLEOTIDE SEQUENCE</scope>
    <source>
        <strain evidence="1">TM448A01052</strain>
        <strain evidence="2">TM448B01192</strain>
    </source>
</reference>
<name>A0A6H1ZMF5_9ZZZZ</name>
<evidence type="ECO:0000313" key="1">
    <source>
        <dbReference type="EMBL" id="QJA48601.1"/>
    </source>
</evidence>
<organism evidence="1">
    <name type="scientific">viral metagenome</name>
    <dbReference type="NCBI Taxonomy" id="1070528"/>
    <lineage>
        <taxon>unclassified sequences</taxon>
        <taxon>metagenomes</taxon>
        <taxon>organismal metagenomes</taxon>
    </lineage>
</organism>
<gene>
    <name evidence="1" type="ORF">TM448A01052_0002</name>
    <name evidence="2" type="ORF">TM448B01192_0016</name>
</gene>
<proteinExistence type="predicted"/>
<dbReference type="AlphaFoldDB" id="A0A6H1ZMF5"/>
<evidence type="ECO:0008006" key="3">
    <source>
        <dbReference type="Google" id="ProtNLM"/>
    </source>
</evidence>
<dbReference type="EMBL" id="MT144716">
    <property type="protein sequence ID" value="QJH98109.1"/>
    <property type="molecule type" value="Genomic_DNA"/>
</dbReference>
<dbReference type="EMBL" id="MT144092">
    <property type="protein sequence ID" value="QJA48601.1"/>
    <property type="molecule type" value="Genomic_DNA"/>
</dbReference>
<accession>A0A6H1ZMF5</accession>
<evidence type="ECO:0000313" key="2">
    <source>
        <dbReference type="EMBL" id="QJH98109.1"/>
    </source>
</evidence>
<protein>
    <recommendedName>
        <fullName evidence="3">Peptidase</fullName>
    </recommendedName>
</protein>